<dbReference type="Pfam" id="PF00773">
    <property type="entry name" value="RNB"/>
    <property type="match status" value="1"/>
</dbReference>
<feature type="region of interest" description="Disordered" evidence="2">
    <location>
        <begin position="1761"/>
        <end position="1826"/>
    </location>
</feature>
<dbReference type="InterPro" id="IPR039691">
    <property type="entry name" value="ZC3H7A/B"/>
</dbReference>
<dbReference type="GO" id="GO:0004386">
    <property type="term" value="F:helicase activity"/>
    <property type="evidence" value="ECO:0007669"/>
    <property type="project" value="InterPro"/>
</dbReference>
<dbReference type="SUPFAM" id="SSF52540">
    <property type="entry name" value="P-loop containing nucleoside triphosphate hydrolases"/>
    <property type="match status" value="2"/>
</dbReference>
<dbReference type="InterPro" id="IPR003593">
    <property type="entry name" value="AAA+_ATPase"/>
</dbReference>
<evidence type="ECO:0000313" key="5">
    <source>
        <dbReference type="Proteomes" id="UP000007110"/>
    </source>
</evidence>
<dbReference type="GO" id="GO:0008270">
    <property type="term" value="F:zinc ion binding"/>
    <property type="evidence" value="ECO:0007669"/>
    <property type="project" value="UniProtKB-KW"/>
</dbReference>
<dbReference type="GO" id="GO:0035198">
    <property type="term" value="F:miRNA binding"/>
    <property type="evidence" value="ECO:0000318"/>
    <property type="project" value="GO_Central"/>
</dbReference>
<dbReference type="InterPro" id="IPR056787">
    <property type="entry name" value="OB_HELZ2"/>
</dbReference>
<dbReference type="KEGG" id="spu:594321"/>
<feature type="compositionally biased region" description="Polar residues" evidence="2">
    <location>
        <begin position="292"/>
        <end position="319"/>
    </location>
</feature>
<feature type="compositionally biased region" description="Basic residues" evidence="2">
    <location>
        <begin position="223"/>
        <end position="238"/>
    </location>
</feature>
<dbReference type="Pfam" id="PF13086">
    <property type="entry name" value="AAA_11"/>
    <property type="match status" value="3"/>
</dbReference>
<dbReference type="GeneID" id="594321"/>
<feature type="compositionally biased region" description="Polar residues" evidence="2">
    <location>
        <begin position="404"/>
        <end position="421"/>
    </location>
</feature>
<feature type="domain" description="C3H1-type" evidence="3">
    <location>
        <begin position="557"/>
        <end position="584"/>
    </location>
</feature>
<dbReference type="PANTHER" id="PTHR14928">
    <property type="entry name" value="MICRO-RNA BINDING ZINC FINGER CCCH DOMAIN-CONTAINING PROTEIN 7"/>
    <property type="match status" value="1"/>
</dbReference>
<dbReference type="RefSeq" id="XP_030836799.1">
    <property type="nucleotide sequence ID" value="XM_030980939.1"/>
</dbReference>
<dbReference type="FunFam" id="3.40.50.300:FF:001313">
    <property type="entry name" value="Helicase with zinc finger domain 2"/>
    <property type="match status" value="1"/>
</dbReference>
<dbReference type="PROSITE" id="PS50103">
    <property type="entry name" value="ZF_C3H1"/>
    <property type="match status" value="1"/>
</dbReference>
<dbReference type="Gene3D" id="3.40.50.300">
    <property type="entry name" value="P-loop containing nucleotide triphosphate hydrolases"/>
    <property type="match status" value="4"/>
</dbReference>
<dbReference type="PROSITE" id="PS01175">
    <property type="entry name" value="RIBONUCLEASE_II"/>
    <property type="match status" value="1"/>
</dbReference>
<proteinExistence type="predicted"/>
<dbReference type="InParanoid" id="A0A7M7NHT4"/>
<dbReference type="FunFam" id="3.40.50.300:FF:000419">
    <property type="entry name" value="Probable helicase with zinc finger domain"/>
    <property type="match status" value="1"/>
</dbReference>
<dbReference type="InterPro" id="IPR022966">
    <property type="entry name" value="RNase_II/R_CS"/>
</dbReference>
<dbReference type="Pfam" id="PF25049">
    <property type="entry name" value="OB_HELZ2"/>
    <property type="match status" value="1"/>
</dbReference>
<dbReference type="CDD" id="cd18808">
    <property type="entry name" value="SF1_C_Upf1"/>
    <property type="match status" value="2"/>
</dbReference>
<dbReference type="SUPFAM" id="SSF50249">
    <property type="entry name" value="Nucleic acid-binding proteins"/>
    <property type="match status" value="3"/>
</dbReference>
<accession>A0A7M7NHT4</accession>
<sequence length="3566" mass="405528">MDWEGMNGIVQQWRHQHAPFFKDCILNFIGNLNIVATELLREGDYLTAAGHFAKAIQLFNVLDRNGHLNDRCDLANRNLLYYLHAEACIRCSEQYPNGLQLLEIALQSLQKVSGALIDDKKTLRLVANLKKELLEYINSDGLANVSLDKIREYNTELLTFDPDKMKIVMSFFRWSDPRELFERIWTILGPADEGASASAQGQRNHGVEMDWIPIEHRQIAQRQHSHGQHHGKKKKSRRDGKDRPSHASGSVPQLRSSEGGNVIRQGQRSPGDLPSSVMKTQGQHDQGKSNRKGSTPARSRSESLVSQDNGDSKSWSNSGARPRRESQLDQDVGNTKYRSNSVARSRSGSLQTSNPGYSSLQQEDVKTQSLNSSDEPKEMYEATSGAVPVKNPFEVLQDEDRSAWQRSGVKTSSQPPNQSSRVAAGTFPISSRLPFRQTGMNVVPREVATASSIYNSPGVLCAKSNNSQTFQKIPGHSVVTFDETLLNELKWIGGKLLVVCMQCFESKPVKISPPNPSNRTVCSYKKHSMTMSRYLVHQFGGGKFTKIRERPFRVMHKPTAVCRHVDRMYGCERGDSCHFAHSEAEAQVWWLEARLGKQRKEILEACIDLNHPAATRPSPAGSRLSVPHALINPHQGTWGCSNRSLNQTPAECAIAVESCHSKVPFGHSIKRACGRCLHENPNCIQEQSSKSPSYCSGASRHSWGANILYVVHSSKDKQWVHVNPRHSRLWSRTKLHLCRNGKQCKRESVFGTACMHPHTQEELELWEYQKQHNLSKLEEVVCLQQQAQAASNPLPKPEQTNVTQHVCSFCKFSSTSKTDFENHLLTTAHKAMIFSDSDRLWKERDPPNLVQDGCYEMCKENATKQCEHSGMSKEENECIYAHSMEELREWKQRHQHLLMKLGKAREMKLYSWLDNLVEEKTSAEDMEDVITDDIFGIELDCKRDVDVRQELPASDLIQWRVVLHCGSEKKLKRVGLLYDEQRSHFHLSEPEKEYRPQTCPGGLLRRDDSDEYSLAVNFIQSHSGVFKQWLVFDFGDRPCLALKLSVTIGFKSEMKELEFKEQTVNTADLWNESNSKIIKCTQLDEWTQRLEGQYPTPGSHRVPALLDPGDVQSLNQNTYKQFMHCMLTDEERACMEMVAKFRTVTIMKVSDHVQLEHDLLGAQEGELFGTITLDKPLHDDSEASRLVQEFVETIFIKFHEQSDVVYEALKVRSEKGAIVITLGSSCVKEHRLKGGMDVSVTIQLYISRQRFLSMHHAVESLSCMDTVLPKGQQPNRFPEVADEDCLEGLNSRQEKVVRLIKSLGTRGREATSYNGPTMILGPFGTGKTHTLAKAIQRTLTERKDAKFLICTHSNSAADLYIRDYLHRFCEDSPDTWMVRVYATMRKLSTVRDPVKQYMLIDAAGPRLPTEEECQDWVSRKGPSIVVVTLNTAVHLTKTATLRGYFSHIVIDEAGQALETEAIIPLALATEDTSVVLAGDPKQMSPKVHSPRTMEAKFNMSLLQRLFKYDKQNDCHASCNLTINYRSCQPILDFLKVHYGTAFISKSTSSEHPNLFPLNFVDVRGEDQLVGTSYMNAEEARIIAEYVASLMKHWPEEWDRPKQSDVVVLSPYRVQVQVIRQEMRNRGLHAVTVETVQNVQGKQYRAVFLSTVRTRSSLNKVDITSLPQVGDRNVRNKFWYGFLSDKGLLNTAFTRAQSLITVMGDPVAVCSAGECQKTWQRYIKTCERNGAIHSKHGLTMASIQNEIANAKRLLNPTSKSFIPRASAHSTGSRGTPHTVTARPAVSRAIEVPSCYPRTEKQQSARKYLAPDAGASASAVDDDEEEDDDLLGDEWLQELKIQVDEDMAEEYGMLHPEVLAEDQEEEAASRQESDGGDASIEREQSKPAIPIQEPEAGVRLQTAQREQPIPYASRATVPNVASRTNEHVFRNLRMVEREDRYALLQDDTYDSDDEDGVNVDTSGQAQDTNVEELLRKALQRPDMYKICIFRQDITGRTYAVPQERQSGDVIAITTMRRRGHALNSDKVLVEVLENEDEQEVEDVDAEREIKIHGKVVGIIEHNSNLRLQKLVCYLDPQKDNVMVPLDRSSPKMLILGRKKRSASKNNTAVVTLFEIKKRRADTQNKCSSRRDVEVKYAERYQKLFVVRYLKWPQKAPYPLGAAVEELDPGNTEEKGLNILRLVYGIKAQCKPAAREQMQREFPEGWSLPEEAVQKREDFRTTKTIFTVDPPGSTDLDDAISCVCLPGQRYEVGVHIADVSYFIHQDSYMDNDAYKRGTTFYHPFQGDAYHMLPKDVISKLLSLLPRQDRLALSVIFILDHEGQIVAEPMFRRSVIQSCKRLTYEEAEKLIVDINNTSKAYMRVAEPVRCLYELSRHRRMQRLRDGWMVYNADDDDGGALSHPHAHSLIEELMLMTNNAVAEHVLTWFPECTPLRRQLAPSQEKVETWKECHEKTARNSIRLPELVNRNHNDAARGDQEEGQDGEHVLVAAEVWQKVRESCELQNASRSHMEDMANLILQDENHPLHALAQSHCYGIMESAEYIDSTSQTKPEKRKHYSLQMRAYTHFTSPIRRYIDLVVHRMLVACIENSHCPYTAGEMANITHHCNNQNAKSKRFSKATTELKLALKLKEAPLQVTTFVEGISESSMKLLLPYRGYIQSRQRQIPFSILKPSEKPVVNVGSTDVQVTWKCRMYDYSRKCQAESPARVTYPVVYFRIPEDKWQQILQSIKSMYRDGNLKEVRTAIETALIHAQGSENPFSKRRGNQGGRPEQREMGVMRFQRSYQLGDPCRVQMHAQMMKGMLTPKVQLFNMTPHLDICAEHRSQPIECFSRIASEIPGREKNITAYKSKWLQILSMVSCHSAVSNDDTIILQNVPITWQRTSSEVTGHFQLDKNFLEVNHIPIRKFGEGMIMNNYDYLCIHLANLDVETKPRLNIMGYDKRERRHRVGPFNANDWEKQTCVLHCRILKGENVQDCHTCKRLLRENSNSLPVHFVVHQQSVPLPEGSNDRLASTLELISKPEPNRREEVAVGDVDSKGVPVLVQDIALQRPNHPDWHSDDTLRILCREAKVLGGTDLSVPESTLHPLNGSQQAAVKKALKDTFSVIQGPPGTGKTVTGAYLAYFFTRLNQQLRAGKMPPQVLYCGPSNKSVDVVAAYLKKFQNISIVRVYSEQIERKEYPIPGVPGLISKWSRKEASMSEGLSDIALHRLIRMRGKPHAEELAAYERRFRTNPAGILSRDIKDYKSTIFEATKQELKNHHIVLCTCNAAGAPRMSRFTRIIQVIVDEAGMCSEPETLIPLVSVKPKQVVLVGDHQQLRSIITEPNARQLGIDISLLEKYKDKAEMLTIQYRMHKQICEFPSLAFYDDRLRTAESVMRRGPDPIRSIWPNNGQTPRVFCHVSGQEETLSVKSEEGNEQSKSNSAEIRHVIRIVREMISRGVSPEKIIVLSQYRLQCAQIEERLQSDRNLRQIKVSTVVKSQGSEWDYVVLSTVRSKPRIEIEEKPSKGWQRKHLGFINDENQMNVALTRAKQGLIIVGNQYLLRCHNRWREMLKMYEETHCLVGAQDFLA</sequence>
<feature type="region of interest" description="Disordered" evidence="2">
    <location>
        <begin position="220"/>
        <end position="423"/>
    </location>
</feature>
<dbReference type="InterPro" id="IPR041679">
    <property type="entry name" value="DNA2/NAM7-like_C"/>
</dbReference>
<feature type="compositionally biased region" description="Basic and acidic residues" evidence="2">
    <location>
        <begin position="1865"/>
        <end position="1883"/>
    </location>
</feature>
<keyword evidence="1" id="KW-0863">Zinc-finger</keyword>
<dbReference type="PANTHER" id="PTHR14928:SF14">
    <property type="entry name" value="ACETAZOLAMIDE CONFERRING RESISTANCE PROTEIN ZAM"/>
    <property type="match status" value="1"/>
</dbReference>
<dbReference type="InterPro" id="IPR027417">
    <property type="entry name" value="P-loop_NTPase"/>
</dbReference>
<feature type="compositionally biased region" description="Polar residues" evidence="2">
    <location>
        <begin position="332"/>
        <end position="373"/>
    </location>
</feature>
<organism evidence="4 5">
    <name type="scientific">Strongylocentrotus purpuratus</name>
    <name type="common">Purple sea urchin</name>
    <dbReference type="NCBI Taxonomy" id="7668"/>
    <lineage>
        <taxon>Eukaryota</taxon>
        <taxon>Metazoa</taxon>
        <taxon>Echinodermata</taxon>
        <taxon>Eleutherozoa</taxon>
        <taxon>Echinozoa</taxon>
        <taxon>Echinoidea</taxon>
        <taxon>Euechinoidea</taxon>
        <taxon>Echinacea</taxon>
        <taxon>Camarodonta</taxon>
        <taxon>Echinidea</taxon>
        <taxon>Strongylocentrotidae</taxon>
        <taxon>Strongylocentrotus</taxon>
    </lineage>
</organism>
<dbReference type="InterPro" id="IPR047187">
    <property type="entry name" value="SF1_C_Upf1"/>
</dbReference>
<dbReference type="OrthoDB" id="2285229at2759"/>
<feature type="compositionally biased region" description="Low complexity" evidence="2">
    <location>
        <begin position="1808"/>
        <end position="1817"/>
    </location>
</feature>
<keyword evidence="1" id="KW-0862">Zinc</keyword>
<keyword evidence="1" id="KW-0479">Metal-binding</keyword>
<dbReference type="FunCoup" id="A0A7M7NHT4">
    <property type="interactions" value="306"/>
</dbReference>
<dbReference type="SMART" id="SM00955">
    <property type="entry name" value="RNB"/>
    <property type="match status" value="1"/>
</dbReference>
<keyword evidence="5" id="KW-1185">Reference proteome</keyword>
<evidence type="ECO:0000256" key="2">
    <source>
        <dbReference type="SAM" id="MobiDB-lite"/>
    </source>
</evidence>
<dbReference type="GO" id="GO:0004540">
    <property type="term" value="F:RNA nuclease activity"/>
    <property type="evidence" value="ECO:0007669"/>
    <property type="project" value="InterPro"/>
</dbReference>
<dbReference type="SMART" id="SM00382">
    <property type="entry name" value="AAA"/>
    <property type="match status" value="2"/>
</dbReference>
<dbReference type="GO" id="GO:0035196">
    <property type="term" value="P:miRNA processing"/>
    <property type="evidence" value="ECO:0000318"/>
    <property type="project" value="GO_Central"/>
</dbReference>
<dbReference type="EnsemblMetazoa" id="XM_030980939">
    <property type="protein sequence ID" value="XP_030836799"/>
    <property type="gene ID" value="LOC594321"/>
</dbReference>
<name>A0A7M7NHT4_STRPU</name>
<feature type="region of interest" description="Disordered" evidence="2">
    <location>
        <begin position="1859"/>
        <end position="1894"/>
    </location>
</feature>
<dbReference type="InterPro" id="IPR001900">
    <property type="entry name" value="RNase_II/R"/>
</dbReference>
<dbReference type="InterPro" id="IPR012340">
    <property type="entry name" value="NA-bd_OB-fold"/>
</dbReference>
<feature type="compositionally biased region" description="Polar residues" evidence="2">
    <location>
        <begin position="247"/>
        <end position="268"/>
    </location>
</feature>
<dbReference type="InterPro" id="IPR041677">
    <property type="entry name" value="DNA2/NAM7_AAA_11"/>
</dbReference>
<evidence type="ECO:0000313" key="4">
    <source>
        <dbReference type="EnsemblMetazoa" id="XP_030836799"/>
    </source>
</evidence>
<protein>
    <recommendedName>
        <fullName evidence="3">C3H1-type domain-containing protein</fullName>
    </recommendedName>
</protein>
<dbReference type="Pfam" id="PF13087">
    <property type="entry name" value="AAA_12"/>
    <property type="match status" value="2"/>
</dbReference>
<reference evidence="5" key="1">
    <citation type="submission" date="2015-02" db="EMBL/GenBank/DDBJ databases">
        <title>Genome sequencing for Strongylocentrotus purpuratus.</title>
        <authorList>
            <person name="Murali S."/>
            <person name="Liu Y."/>
            <person name="Vee V."/>
            <person name="English A."/>
            <person name="Wang M."/>
            <person name="Skinner E."/>
            <person name="Han Y."/>
            <person name="Muzny D.M."/>
            <person name="Worley K.C."/>
            <person name="Gibbs R.A."/>
        </authorList>
    </citation>
    <scope>NUCLEOTIDE SEQUENCE</scope>
</reference>
<feature type="compositionally biased region" description="Polar residues" evidence="2">
    <location>
        <begin position="1766"/>
        <end position="1777"/>
    </location>
</feature>
<dbReference type="InterPro" id="IPR000571">
    <property type="entry name" value="Znf_CCCH"/>
</dbReference>
<evidence type="ECO:0000259" key="3">
    <source>
        <dbReference type="PROSITE" id="PS50103"/>
    </source>
</evidence>
<feature type="zinc finger region" description="C3H1-type" evidence="1">
    <location>
        <begin position="557"/>
        <end position="584"/>
    </location>
</feature>
<dbReference type="Proteomes" id="UP000007110">
    <property type="component" value="Unassembled WGS sequence"/>
</dbReference>
<evidence type="ECO:0000256" key="1">
    <source>
        <dbReference type="PROSITE-ProRule" id="PRU00723"/>
    </source>
</evidence>
<reference evidence="4" key="2">
    <citation type="submission" date="2021-01" db="UniProtKB">
        <authorList>
            <consortium name="EnsemblMetazoa"/>
        </authorList>
    </citation>
    <scope>IDENTIFICATION</scope>
</reference>